<evidence type="ECO:0000313" key="1">
    <source>
        <dbReference type="EMBL" id="GIY88951.1"/>
    </source>
</evidence>
<name>A0AAV4X4K3_CAEEX</name>
<dbReference type="EMBL" id="BPLR01017131">
    <property type="protein sequence ID" value="GIY88951.1"/>
    <property type="molecule type" value="Genomic_DNA"/>
</dbReference>
<organism evidence="1 2">
    <name type="scientific">Caerostris extrusa</name>
    <name type="common">Bark spider</name>
    <name type="synonym">Caerostris bankana</name>
    <dbReference type="NCBI Taxonomy" id="172846"/>
    <lineage>
        <taxon>Eukaryota</taxon>
        <taxon>Metazoa</taxon>
        <taxon>Ecdysozoa</taxon>
        <taxon>Arthropoda</taxon>
        <taxon>Chelicerata</taxon>
        <taxon>Arachnida</taxon>
        <taxon>Araneae</taxon>
        <taxon>Araneomorphae</taxon>
        <taxon>Entelegynae</taxon>
        <taxon>Araneoidea</taxon>
        <taxon>Araneidae</taxon>
        <taxon>Caerostris</taxon>
    </lineage>
</organism>
<keyword evidence="2" id="KW-1185">Reference proteome</keyword>
<proteinExistence type="predicted"/>
<comment type="caution">
    <text evidence="1">The sequence shown here is derived from an EMBL/GenBank/DDBJ whole genome shotgun (WGS) entry which is preliminary data.</text>
</comment>
<gene>
    <name evidence="1" type="ORF">CEXT_197441</name>
</gene>
<protein>
    <submittedName>
        <fullName evidence="1">Uncharacterized protein</fullName>
    </submittedName>
</protein>
<reference evidence="1 2" key="1">
    <citation type="submission" date="2021-06" db="EMBL/GenBank/DDBJ databases">
        <title>Caerostris extrusa draft genome.</title>
        <authorList>
            <person name="Kono N."/>
            <person name="Arakawa K."/>
        </authorList>
    </citation>
    <scope>NUCLEOTIDE SEQUENCE [LARGE SCALE GENOMIC DNA]</scope>
</reference>
<accession>A0AAV4X4K3</accession>
<dbReference type="Proteomes" id="UP001054945">
    <property type="component" value="Unassembled WGS sequence"/>
</dbReference>
<sequence length="103" mass="11852">MGGHTRGGNSRNKFEHPLKNAMLNTSEQSNSFGRREIILAIKIHRGMSERTLPPTCDAFWFIFIGYSIESYLAPMIAEIRPKHSYQLSVLFLSVDMSCYFEYV</sequence>
<dbReference type="AlphaFoldDB" id="A0AAV4X4K3"/>
<evidence type="ECO:0000313" key="2">
    <source>
        <dbReference type="Proteomes" id="UP001054945"/>
    </source>
</evidence>